<reference evidence="2" key="1">
    <citation type="submission" date="2023-06" db="EMBL/GenBank/DDBJ databases">
        <title>Multi-omics analyses reveal the molecular pathogenesis toolkit of Lasiodiplodia hormozganensis, a cross-kingdom pathogen.</title>
        <authorList>
            <person name="Felix C."/>
            <person name="Meneses R."/>
            <person name="Goncalves M.F.M."/>
            <person name="Tilleman L."/>
            <person name="Duarte A.S."/>
            <person name="Jorrin-Novo J.V."/>
            <person name="Van De Peer Y."/>
            <person name="Deforce D."/>
            <person name="Van Nieuwerburgh F."/>
            <person name="Esteves A.C."/>
            <person name="Alves A."/>
        </authorList>
    </citation>
    <scope>NUCLEOTIDE SEQUENCE</scope>
    <source>
        <strain evidence="2">CBS 339.90</strain>
    </source>
</reference>
<evidence type="ECO:0000313" key="2">
    <source>
        <dbReference type="EMBL" id="KAK0662871.1"/>
    </source>
</evidence>
<accession>A0AA40D4Z5</accession>
<feature type="compositionally biased region" description="Basic and acidic residues" evidence="1">
    <location>
        <begin position="104"/>
        <end position="120"/>
    </location>
</feature>
<evidence type="ECO:0000256" key="1">
    <source>
        <dbReference type="SAM" id="MobiDB-lite"/>
    </source>
</evidence>
<gene>
    <name evidence="2" type="ORF">DIS24_g1784</name>
</gene>
<feature type="compositionally biased region" description="Acidic residues" evidence="1">
    <location>
        <begin position="254"/>
        <end position="279"/>
    </location>
</feature>
<protein>
    <submittedName>
        <fullName evidence="2">Uncharacterized protein</fullName>
    </submittedName>
</protein>
<evidence type="ECO:0000313" key="3">
    <source>
        <dbReference type="Proteomes" id="UP001175001"/>
    </source>
</evidence>
<feature type="compositionally biased region" description="Low complexity" evidence="1">
    <location>
        <begin position="167"/>
        <end position="193"/>
    </location>
</feature>
<organism evidence="2 3">
    <name type="scientific">Lasiodiplodia hormozganensis</name>
    <dbReference type="NCBI Taxonomy" id="869390"/>
    <lineage>
        <taxon>Eukaryota</taxon>
        <taxon>Fungi</taxon>
        <taxon>Dikarya</taxon>
        <taxon>Ascomycota</taxon>
        <taxon>Pezizomycotina</taxon>
        <taxon>Dothideomycetes</taxon>
        <taxon>Dothideomycetes incertae sedis</taxon>
        <taxon>Botryosphaeriales</taxon>
        <taxon>Botryosphaeriaceae</taxon>
        <taxon>Lasiodiplodia</taxon>
    </lineage>
</organism>
<keyword evidence="3" id="KW-1185">Reference proteome</keyword>
<feature type="region of interest" description="Disordered" evidence="1">
    <location>
        <begin position="221"/>
        <end position="279"/>
    </location>
</feature>
<feature type="compositionally biased region" description="Low complexity" evidence="1">
    <location>
        <begin position="126"/>
        <end position="148"/>
    </location>
</feature>
<comment type="caution">
    <text evidence="2">The sequence shown here is derived from an EMBL/GenBank/DDBJ whole genome shotgun (WGS) entry which is preliminary data.</text>
</comment>
<sequence length="279" mass="29179">MPMKWTPDKDQLMFMMLLKTHNISINYGAIAQAWPDDQGEKPTPRAISERLIKMRKLVSASSNGSAAAVVKPRSVNSTPSKPKPVRPPVSGGGGGTPSNKRRRVDYDADERTISRQELRELGIANRTSPTPRQAPAAPAVAARHSTVASTVMPTSETSPPRTFGSVQAPPSRAPTAASARPPSAAPGGAAATAHAQRALSANAQAFAARTPVSMEPTAGLARLSVTPGGGGGGSVRATPRRGTSVLAPIKLEDSGDDDDALQPYDFEDDSDVSDWAEEV</sequence>
<proteinExistence type="predicted"/>
<feature type="region of interest" description="Disordered" evidence="1">
    <location>
        <begin position="62"/>
        <end position="193"/>
    </location>
</feature>
<feature type="compositionally biased region" description="Polar residues" evidence="1">
    <location>
        <begin position="149"/>
        <end position="160"/>
    </location>
</feature>
<dbReference type="Proteomes" id="UP001175001">
    <property type="component" value="Unassembled WGS sequence"/>
</dbReference>
<dbReference type="EMBL" id="JAUJDW010000005">
    <property type="protein sequence ID" value="KAK0662871.1"/>
    <property type="molecule type" value="Genomic_DNA"/>
</dbReference>
<dbReference type="AlphaFoldDB" id="A0AA40D4Z5"/>
<name>A0AA40D4Z5_9PEZI</name>